<dbReference type="EMBL" id="WJIE01000001">
    <property type="protein sequence ID" value="MRG90827.1"/>
    <property type="molecule type" value="Genomic_DNA"/>
</dbReference>
<gene>
    <name evidence="7" type="ORF">GF068_02650</name>
</gene>
<reference evidence="7 8" key="1">
    <citation type="submission" date="2019-10" db="EMBL/GenBank/DDBJ databases">
        <title>A soil myxobacterium in the family Polyangiaceae.</title>
        <authorList>
            <person name="Li Y."/>
            <person name="Wang J."/>
        </authorList>
    </citation>
    <scope>NUCLEOTIDE SEQUENCE [LARGE SCALE GENOMIC DNA]</scope>
    <source>
        <strain evidence="7 8">DSM 14734</strain>
    </source>
</reference>
<dbReference type="Gene3D" id="3.30.1150.10">
    <property type="match status" value="1"/>
</dbReference>
<comment type="subcellular location">
    <subcellularLocation>
        <location evidence="1">Membrane</location>
        <topology evidence="1">Single-pass membrane protein</topology>
    </subcellularLocation>
</comment>
<dbReference type="InterPro" id="IPR037682">
    <property type="entry name" value="TonB_C"/>
</dbReference>
<evidence type="ECO:0000313" key="8">
    <source>
        <dbReference type="Proteomes" id="UP000440224"/>
    </source>
</evidence>
<dbReference type="GO" id="GO:0055085">
    <property type="term" value="P:transmembrane transport"/>
    <property type="evidence" value="ECO:0007669"/>
    <property type="project" value="InterPro"/>
</dbReference>
<feature type="domain" description="TonB C-terminal" evidence="6">
    <location>
        <begin position="340"/>
        <end position="436"/>
    </location>
</feature>
<dbReference type="AlphaFoldDB" id="A0A6N7PG99"/>
<evidence type="ECO:0000259" key="6">
    <source>
        <dbReference type="PROSITE" id="PS52015"/>
    </source>
</evidence>
<dbReference type="RefSeq" id="WP_153817697.1">
    <property type="nucleotide sequence ID" value="NZ_WJIE01000001.1"/>
</dbReference>
<dbReference type="Pfam" id="PF03544">
    <property type="entry name" value="TonB_C"/>
    <property type="match status" value="1"/>
</dbReference>
<dbReference type="Proteomes" id="UP000440224">
    <property type="component" value="Unassembled WGS sequence"/>
</dbReference>
<feature type="region of interest" description="Disordered" evidence="5">
    <location>
        <begin position="230"/>
        <end position="272"/>
    </location>
</feature>
<name>A0A6N7PG99_9BACT</name>
<dbReference type="GO" id="GO:0016020">
    <property type="term" value="C:membrane"/>
    <property type="evidence" value="ECO:0007669"/>
    <property type="project" value="UniProtKB-SubCell"/>
</dbReference>
<organism evidence="7 8">
    <name type="scientific">Polyangium spumosum</name>
    <dbReference type="NCBI Taxonomy" id="889282"/>
    <lineage>
        <taxon>Bacteria</taxon>
        <taxon>Pseudomonadati</taxon>
        <taxon>Myxococcota</taxon>
        <taxon>Polyangia</taxon>
        <taxon>Polyangiales</taxon>
        <taxon>Polyangiaceae</taxon>
        <taxon>Polyangium</taxon>
    </lineage>
</organism>
<dbReference type="InterPro" id="IPR006260">
    <property type="entry name" value="TonB/TolA_C"/>
</dbReference>
<accession>A0A6N7PG99</accession>
<proteinExistence type="predicted"/>
<dbReference type="OrthoDB" id="8481221at2"/>
<evidence type="ECO:0000256" key="4">
    <source>
        <dbReference type="ARBA" id="ARBA00023136"/>
    </source>
</evidence>
<dbReference type="PROSITE" id="PS52015">
    <property type="entry name" value="TONB_CTD"/>
    <property type="match status" value="1"/>
</dbReference>
<feature type="compositionally biased region" description="Basic and acidic residues" evidence="5">
    <location>
        <begin position="112"/>
        <end position="154"/>
    </location>
</feature>
<comment type="caution">
    <text evidence="7">The sequence shown here is derived from an EMBL/GenBank/DDBJ whole genome shotgun (WGS) entry which is preliminary data.</text>
</comment>
<feature type="region of interest" description="Disordered" evidence="5">
    <location>
        <begin position="78"/>
        <end position="187"/>
    </location>
</feature>
<keyword evidence="4" id="KW-0472">Membrane</keyword>
<keyword evidence="8" id="KW-1185">Reference proteome</keyword>
<protein>
    <submittedName>
        <fullName evidence="7">TonB family protein</fullName>
    </submittedName>
</protein>
<sequence length="440" mass="45452">MRGAGSHRLVSASFFSLAVHLALLATGGALLARGSRAEPGLALRGLPVPLRDEVVEIDLPTLSEGSVAGELVELPAVAVPRGGGEAEPRPDTGARGRGGSDTAPARATNLADRQDDRSLVTDVPSRIDRTQVPRIDAGAERASREDRRASREPMELTFLASGRSGSRPERRTYAVHDPSSGWRRAGRATRRGGALGVAALPLEGLEATRPVGGAAQGVAVPSEGLGARDAAAGKDARASAEVPLARPWVTAGTPSVPADHEGKPRDTVDSEQEVALALQSIVHASTAGGAPGEGVGGQKGPTAPGAGGAAGRGSVADPLGTGQGPGLDTSAVDKRRMDYVRRVLARIHPLWKDAFPRWAIAEGRGGTVVVSFVIRADGSVASARVARPSGIPEFDENCRQAVLRGAPFEPLPRELGPTFAWSMPFVAKNPAVRPPDPARP</sequence>
<evidence type="ECO:0000256" key="3">
    <source>
        <dbReference type="ARBA" id="ARBA00022989"/>
    </source>
</evidence>
<evidence type="ECO:0000256" key="2">
    <source>
        <dbReference type="ARBA" id="ARBA00022692"/>
    </source>
</evidence>
<dbReference type="NCBIfam" id="TIGR01352">
    <property type="entry name" value="tonB_Cterm"/>
    <property type="match status" value="1"/>
</dbReference>
<feature type="region of interest" description="Disordered" evidence="5">
    <location>
        <begin position="286"/>
        <end position="330"/>
    </location>
</feature>
<feature type="compositionally biased region" description="Basic and acidic residues" evidence="5">
    <location>
        <begin position="84"/>
        <end position="94"/>
    </location>
</feature>
<evidence type="ECO:0000313" key="7">
    <source>
        <dbReference type="EMBL" id="MRG90827.1"/>
    </source>
</evidence>
<dbReference type="SUPFAM" id="SSF74653">
    <property type="entry name" value="TolA/TonB C-terminal domain"/>
    <property type="match status" value="1"/>
</dbReference>
<evidence type="ECO:0000256" key="5">
    <source>
        <dbReference type="SAM" id="MobiDB-lite"/>
    </source>
</evidence>
<keyword evidence="2" id="KW-0812">Transmembrane</keyword>
<feature type="compositionally biased region" description="Gly residues" evidence="5">
    <location>
        <begin position="289"/>
        <end position="311"/>
    </location>
</feature>
<keyword evidence="3" id="KW-1133">Transmembrane helix</keyword>
<evidence type="ECO:0000256" key="1">
    <source>
        <dbReference type="ARBA" id="ARBA00004167"/>
    </source>
</evidence>
<feature type="compositionally biased region" description="Basic and acidic residues" evidence="5">
    <location>
        <begin position="258"/>
        <end position="268"/>
    </location>
</feature>